<comment type="similarity">
    <text evidence="1">Belongs to the YciI family.</text>
</comment>
<evidence type="ECO:0000259" key="2">
    <source>
        <dbReference type="Pfam" id="PF03795"/>
    </source>
</evidence>
<feature type="domain" description="YCII-related" evidence="2">
    <location>
        <begin position="23"/>
        <end position="96"/>
    </location>
</feature>
<proteinExistence type="inferred from homology"/>
<evidence type="ECO:0000313" key="3">
    <source>
        <dbReference type="EMBL" id="MBC5767961.1"/>
    </source>
</evidence>
<keyword evidence="4" id="KW-1185">Reference proteome</keyword>
<dbReference type="Gene3D" id="3.30.70.1060">
    <property type="entry name" value="Dimeric alpha+beta barrel"/>
    <property type="match status" value="1"/>
</dbReference>
<dbReference type="SUPFAM" id="SSF54909">
    <property type="entry name" value="Dimeric alpha+beta barrel"/>
    <property type="match status" value="1"/>
</dbReference>
<name>A0A923S4Y5_9BURK</name>
<protein>
    <recommendedName>
        <fullName evidence="2">YCII-related domain-containing protein</fullName>
    </recommendedName>
</protein>
<accession>A0A923S4Y5</accession>
<sequence>MPRYLISFDDGSMDHISQADLPAVGEAARTVMREAKAAGVWIFGAGVQRQQSTIVATDGTRTRGPVPETKAVLGGFCIVEVPSHEVALGWATRFAKACRCAQEVREILFDPES</sequence>
<gene>
    <name evidence="3" type="ORF">H8R02_26090</name>
</gene>
<dbReference type="RefSeq" id="WP_187084453.1">
    <property type="nucleotide sequence ID" value="NZ_JACORU010000014.1"/>
</dbReference>
<dbReference type="EMBL" id="JACORU010000014">
    <property type="protein sequence ID" value="MBC5767961.1"/>
    <property type="molecule type" value="Genomic_DNA"/>
</dbReference>
<dbReference type="InterPro" id="IPR005545">
    <property type="entry name" value="YCII"/>
</dbReference>
<dbReference type="AlphaFoldDB" id="A0A923S4Y5"/>
<dbReference type="Proteomes" id="UP000596827">
    <property type="component" value="Unassembled WGS sequence"/>
</dbReference>
<dbReference type="InterPro" id="IPR011008">
    <property type="entry name" value="Dimeric_a/b-barrel"/>
</dbReference>
<organism evidence="3 4">
    <name type="scientific">Ramlibacter albus</name>
    <dbReference type="NCBI Taxonomy" id="2079448"/>
    <lineage>
        <taxon>Bacteria</taxon>
        <taxon>Pseudomonadati</taxon>
        <taxon>Pseudomonadota</taxon>
        <taxon>Betaproteobacteria</taxon>
        <taxon>Burkholderiales</taxon>
        <taxon>Comamonadaceae</taxon>
        <taxon>Ramlibacter</taxon>
    </lineage>
</organism>
<evidence type="ECO:0000313" key="4">
    <source>
        <dbReference type="Proteomes" id="UP000596827"/>
    </source>
</evidence>
<reference evidence="3" key="1">
    <citation type="submission" date="2020-08" db="EMBL/GenBank/DDBJ databases">
        <title>Ramlibacter sp. GTP1 16S ribosomal RNA gene genome sequencing and assembly.</title>
        <authorList>
            <person name="Kang M."/>
        </authorList>
    </citation>
    <scope>NUCLEOTIDE SEQUENCE</scope>
    <source>
        <strain evidence="3">GTP1</strain>
    </source>
</reference>
<evidence type="ECO:0000256" key="1">
    <source>
        <dbReference type="ARBA" id="ARBA00007689"/>
    </source>
</evidence>
<dbReference type="Pfam" id="PF03795">
    <property type="entry name" value="YCII"/>
    <property type="match status" value="1"/>
</dbReference>
<comment type="caution">
    <text evidence="3">The sequence shown here is derived from an EMBL/GenBank/DDBJ whole genome shotgun (WGS) entry which is preliminary data.</text>
</comment>